<feature type="region of interest" description="Disordered" evidence="1">
    <location>
        <begin position="182"/>
        <end position="202"/>
    </location>
</feature>
<feature type="region of interest" description="Disordered" evidence="1">
    <location>
        <begin position="99"/>
        <end position="118"/>
    </location>
</feature>
<sequence>MHNIVDRKITEYVTIKMVEDELDRYIAAANFVEHMKCLILLEWLKGQIFIIWFKELVTFSEKDKDVYKQAQSLSAYLPDLLHFSENELKGAVQQFSKTLADPAPEKREDSESHRRNPDSLSLFDAFRKVDVVEETALMPTAGCKEPQYIGRTAKPSTSPFAIGNSQYGATTTHLAGCPEDYAQAEKKVKSQPQKNPPQDVCP</sequence>
<evidence type="ECO:0000313" key="3">
    <source>
        <dbReference type="Proteomes" id="UP000192578"/>
    </source>
</evidence>
<evidence type="ECO:0000256" key="1">
    <source>
        <dbReference type="SAM" id="MobiDB-lite"/>
    </source>
</evidence>
<keyword evidence="3" id="KW-1185">Reference proteome</keyword>
<dbReference type="EMBL" id="MTYJ01000336">
    <property type="protein sequence ID" value="OWA53655.1"/>
    <property type="molecule type" value="Genomic_DNA"/>
</dbReference>
<gene>
    <name evidence="2" type="ORF">BV898_18076</name>
</gene>
<name>A0A9X6NG70_HYPEX</name>
<dbReference type="Proteomes" id="UP000192578">
    <property type="component" value="Unassembled WGS sequence"/>
</dbReference>
<dbReference type="AlphaFoldDB" id="A0A9X6NG70"/>
<comment type="caution">
    <text evidence="2">The sequence shown here is derived from an EMBL/GenBank/DDBJ whole genome shotgun (WGS) entry which is preliminary data.</text>
</comment>
<protein>
    <submittedName>
        <fullName evidence="2">Uncharacterized protein</fullName>
    </submittedName>
</protein>
<feature type="compositionally biased region" description="Basic and acidic residues" evidence="1">
    <location>
        <begin position="103"/>
        <end position="117"/>
    </location>
</feature>
<reference evidence="3" key="1">
    <citation type="submission" date="2017-01" db="EMBL/GenBank/DDBJ databases">
        <title>Comparative genomics of anhydrobiosis in the tardigrade Hypsibius dujardini.</title>
        <authorList>
            <person name="Yoshida Y."/>
            <person name="Koutsovoulos G."/>
            <person name="Laetsch D."/>
            <person name="Stevens L."/>
            <person name="Kumar S."/>
            <person name="Horikawa D."/>
            <person name="Ishino K."/>
            <person name="Komine S."/>
            <person name="Tomita M."/>
            <person name="Blaxter M."/>
            <person name="Arakawa K."/>
        </authorList>
    </citation>
    <scope>NUCLEOTIDE SEQUENCE [LARGE SCALE GENOMIC DNA]</scope>
    <source>
        <strain evidence="3">Z151</strain>
    </source>
</reference>
<accession>A0A9X6NG70</accession>
<evidence type="ECO:0000313" key="2">
    <source>
        <dbReference type="EMBL" id="OWA53655.1"/>
    </source>
</evidence>
<organism evidence="2 3">
    <name type="scientific">Hypsibius exemplaris</name>
    <name type="common">Freshwater tardigrade</name>
    <dbReference type="NCBI Taxonomy" id="2072580"/>
    <lineage>
        <taxon>Eukaryota</taxon>
        <taxon>Metazoa</taxon>
        <taxon>Ecdysozoa</taxon>
        <taxon>Tardigrada</taxon>
        <taxon>Eutardigrada</taxon>
        <taxon>Parachela</taxon>
        <taxon>Hypsibioidea</taxon>
        <taxon>Hypsibiidae</taxon>
        <taxon>Hypsibius</taxon>
    </lineage>
</organism>
<proteinExistence type="predicted"/>